<feature type="region of interest" description="Disordered" evidence="1">
    <location>
        <begin position="1"/>
        <end position="55"/>
    </location>
</feature>
<protein>
    <submittedName>
        <fullName evidence="2">Uncharacterized protein</fullName>
    </submittedName>
</protein>
<comment type="caution">
    <text evidence="2">The sequence shown here is derived from an EMBL/GenBank/DDBJ whole genome shotgun (WGS) entry which is preliminary data.</text>
</comment>
<reference evidence="2 3" key="1">
    <citation type="journal article" date="2019" name="Commun. Biol.">
        <title>The bagworm genome reveals a unique fibroin gene that provides high tensile strength.</title>
        <authorList>
            <person name="Kono N."/>
            <person name="Nakamura H."/>
            <person name="Ohtoshi R."/>
            <person name="Tomita M."/>
            <person name="Numata K."/>
            <person name="Arakawa K."/>
        </authorList>
    </citation>
    <scope>NUCLEOTIDE SEQUENCE [LARGE SCALE GENOMIC DNA]</scope>
</reference>
<feature type="region of interest" description="Disordered" evidence="1">
    <location>
        <begin position="156"/>
        <end position="241"/>
    </location>
</feature>
<accession>A0A4C1WZ18</accession>
<feature type="compositionally biased region" description="Polar residues" evidence="1">
    <location>
        <begin position="29"/>
        <end position="43"/>
    </location>
</feature>
<feature type="compositionally biased region" description="Basic and acidic residues" evidence="1">
    <location>
        <begin position="192"/>
        <end position="203"/>
    </location>
</feature>
<keyword evidence="3" id="KW-1185">Reference proteome</keyword>
<gene>
    <name evidence="2" type="ORF">EVAR_58145_1</name>
</gene>
<evidence type="ECO:0000313" key="2">
    <source>
        <dbReference type="EMBL" id="GBP56698.1"/>
    </source>
</evidence>
<dbReference type="AlphaFoldDB" id="A0A4C1WZ18"/>
<feature type="compositionally biased region" description="Polar residues" evidence="1">
    <location>
        <begin position="230"/>
        <end position="241"/>
    </location>
</feature>
<name>A0A4C1WZ18_EUMVA</name>
<evidence type="ECO:0000256" key="1">
    <source>
        <dbReference type="SAM" id="MobiDB-lite"/>
    </source>
</evidence>
<sequence length="241" mass="27607">MYGTRDQLPISVKLFVHPTPPKKPPRRNLSVSPTHANSPSSAYSYELRPHARSQDDLDDIQSAKHYLKHGRSVDQYVDGKLSYVEYEEHSPRAAPVPQPRPSLKHRPQPVAITTMCDDVVMKEQNPRRKLRRNNFTHQYENFEPVRVIESRRKYSRESLLDDTPSDGESRIPSSPTHYDQPPTPDHPPPSARHAENSIHERIRPLSQVRSHMVHPDDEIEAGRCNELGLSPTSDDVNNDII</sequence>
<organism evidence="2 3">
    <name type="scientific">Eumeta variegata</name>
    <name type="common">Bagworm moth</name>
    <name type="synonym">Eumeta japonica</name>
    <dbReference type="NCBI Taxonomy" id="151549"/>
    <lineage>
        <taxon>Eukaryota</taxon>
        <taxon>Metazoa</taxon>
        <taxon>Ecdysozoa</taxon>
        <taxon>Arthropoda</taxon>
        <taxon>Hexapoda</taxon>
        <taxon>Insecta</taxon>
        <taxon>Pterygota</taxon>
        <taxon>Neoptera</taxon>
        <taxon>Endopterygota</taxon>
        <taxon>Lepidoptera</taxon>
        <taxon>Glossata</taxon>
        <taxon>Ditrysia</taxon>
        <taxon>Tineoidea</taxon>
        <taxon>Psychidae</taxon>
        <taxon>Oiketicinae</taxon>
        <taxon>Eumeta</taxon>
    </lineage>
</organism>
<dbReference type="OrthoDB" id="5314041at2759"/>
<dbReference type="EMBL" id="BGZK01000699">
    <property type="protein sequence ID" value="GBP56698.1"/>
    <property type="molecule type" value="Genomic_DNA"/>
</dbReference>
<feature type="compositionally biased region" description="Basic and acidic residues" evidence="1">
    <location>
        <begin position="213"/>
        <end position="223"/>
    </location>
</feature>
<evidence type="ECO:0000313" key="3">
    <source>
        <dbReference type="Proteomes" id="UP000299102"/>
    </source>
</evidence>
<feature type="compositionally biased region" description="Pro residues" evidence="1">
    <location>
        <begin position="181"/>
        <end position="190"/>
    </location>
</feature>
<dbReference type="Proteomes" id="UP000299102">
    <property type="component" value="Unassembled WGS sequence"/>
</dbReference>
<dbReference type="STRING" id="151549.A0A4C1WZ18"/>
<proteinExistence type="predicted"/>